<name>A0ABY1GQZ3_9GAMM</name>
<evidence type="ECO:0000256" key="1">
    <source>
        <dbReference type="SAM" id="Phobius"/>
    </source>
</evidence>
<protein>
    <submittedName>
        <fullName evidence="2">Uncharacterized protein</fullName>
    </submittedName>
</protein>
<proteinExistence type="predicted"/>
<accession>A0ABY1GQZ3</accession>
<comment type="caution">
    <text evidence="2">The sequence shown here is derived from an EMBL/GenBank/DDBJ whole genome shotgun (WGS) entry which is preliminary data.</text>
</comment>
<sequence>MFIYRLVPYLGLFLIYSLTSKIDTLESASLNLLTGIAIIICLLFELAFQSLRLFVKYTSTSENRGEK</sequence>
<keyword evidence="3" id="KW-1185">Reference proteome</keyword>
<feature type="transmembrane region" description="Helical" evidence="1">
    <location>
        <begin position="29"/>
        <end position="48"/>
    </location>
</feature>
<evidence type="ECO:0000313" key="3">
    <source>
        <dbReference type="Proteomes" id="UP000183805"/>
    </source>
</evidence>
<reference evidence="2 3" key="1">
    <citation type="submission" date="2016-10" db="EMBL/GenBank/DDBJ databases">
        <authorList>
            <person name="Varghese N."/>
            <person name="Submissions S."/>
        </authorList>
    </citation>
    <scope>NUCLEOTIDE SEQUENCE [LARGE SCALE GENOMIC DNA]</scope>
    <source>
        <strain evidence="2 3">CGMCC 1.8499</strain>
    </source>
</reference>
<organism evidence="2 3">
    <name type="scientific">Pseudoalteromonas lipolytica</name>
    <dbReference type="NCBI Taxonomy" id="570156"/>
    <lineage>
        <taxon>Bacteria</taxon>
        <taxon>Pseudomonadati</taxon>
        <taxon>Pseudomonadota</taxon>
        <taxon>Gammaproteobacteria</taxon>
        <taxon>Alteromonadales</taxon>
        <taxon>Pseudoalteromonadaceae</taxon>
        <taxon>Pseudoalteromonas</taxon>
    </lineage>
</organism>
<gene>
    <name evidence="2" type="ORF">SAMN04487854_1373</name>
</gene>
<keyword evidence="1" id="KW-0812">Transmembrane</keyword>
<evidence type="ECO:0000313" key="2">
    <source>
        <dbReference type="EMBL" id="SFU03172.1"/>
    </source>
</evidence>
<dbReference type="EMBL" id="FPAZ01000037">
    <property type="protein sequence ID" value="SFU03172.1"/>
    <property type="molecule type" value="Genomic_DNA"/>
</dbReference>
<keyword evidence="1" id="KW-0472">Membrane</keyword>
<dbReference type="Proteomes" id="UP000183805">
    <property type="component" value="Unassembled WGS sequence"/>
</dbReference>
<keyword evidence="1" id="KW-1133">Transmembrane helix</keyword>